<evidence type="ECO:0000256" key="4">
    <source>
        <dbReference type="ARBA" id="ARBA00023157"/>
    </source>
</evidence>
<dbReference type="AlphaFoldDB" id="A0AAV7N9M8"/>
<dbReference type="SUPFAM" id="SSF57184">
    <property type="entry name" value="Growth factor receptor domain"/>
    <property type="match status" value="1"/>
</dbReference>
<dbReference type="GO" id="GO:0009966">
    <property type="term" value="P:regulation of signal transduction"/>
    <property type="evidence" value="ECO:0007669"/>
    <property type="project" value="TreeGrafter"/>
</dbReference>
<dbReference type="GO" id="GO:0005520">
    <property type="term" value="F:insulin-like growth factor binding"/>
    <property type="evidence" value="ECO:0007669"/>
    <property type="project" value="InterPro"/>
</dbReference>
<keyword evidence="2" id="KW-0964">Secreted</keyword>
<name>A0AAV7N9M8_PLEWA</name>
<accession>A0AAV7N9M8</accession>
<reference evidence="7" key="1">
    <citation type="journal article" date="2022" name="bioRxiv">
        <title>Sequencing and chromosome-scale assembly of the giantPleurodeles waltlgenome.</title>
        <authorList>
            <person name="Brown T."/>
            <person name="Elewa A."/>
            <person name="Iarovenko S."/>
            <person name="Subramanian E."/>
            <person name="Araus A.J."/>
            <person name="Petzold A."/>
            <person name="Susuki M."/>
            <person name="Suzuki K.-i.T."/>
            <person name="Hayashi T."/>
            <person name="Toyoda A."/>
            <person name="Oliveira C."/>
            <person name="Osipova E."/>
            <person name="Leigh N.D."/>
            <person name="Simon A."/>
            <person name="Yun M.H."/>
        </authorList>
    </citation>
    <scope>NUCLEOTIDE SEQUENCE</scope>
    <source>
        <strain evidence="7">20211129_DDA</strain>
        <tissue evidence="7">Liver</tissue>
    </source>
</reference>
<dbReference type="PROSITE" id="PS51323">
    <property type="entry name" value="IGFBP_N_2"/>
    <property type="match status" value="1"/>
</dbReference>
<evidence type="ECO:0000256" key="2">
    <source>
        <dbReference type="ARBA" id="ARBA00022525"/>
    </source>
</evidence>
<feature type="compositionally biased region" description="Basic and acidic residues" evidence="5">
    <location>
        <begin position="15"/>
        <end position="24"/>
    </location>
</feature>
<keyword evidence="3" id="KW-0732">Signal</keyword>
<dbReference type="InterPro" id="IPR000867">
    <property type="entry name" value="IGFBP-like"/>
</dbReference>
<evidence type="ECO:0000313" key="8">
    <source>
        <dbReference type="Proteomes" id="UP001066276"/>
    </source>
</evidence>
<dbReference type="InterPro" id="IPR011390">
    <property type="entry name" value="IGFBP_rP_mac25"/>
</dbReference>
<evidence type="ECO:0000256" key="5">
    <source>
        <dbReference type="SAM" id="MobiDB-lite"/>
    </source>
</evidence>
<dbReference type="PANTHER" id="PTHR14186:SF20">
    <property type="entry name" value="CYSTEINE-RICH MOTOR NEURON 1 PROTEIN-LIKE"/>
    <property type="match status" value="1"/>
</dbReference>
<feature type="region of interest" description="Disordered" evidence="5">
    <location>
        <begin position="1"/>
        <end position="60"/>
    </location>
</feature>
<keyword evidence="8" id="KW-1185">Reference proteome</keyword>
<evidence type="ECO:0000256" key="3">
    <source>
        <dbReference type="ARBA" id="ARBA00022729"/>
    </source>
</evidence>
<dbReference type="GO" id="GO:0005576">
    <property type="term" value="C:extracellular region"/>
    <property type="evidence" value="ECO:0007669"/>
    <property type="project" value="UniProtKB-SubCell"/>
</dbReference>
<keyword evidence="4" id="KW-1015">Disulfide bond</keyword>
<dbReference type="PANTHER" id="PTHR14186">
    <property type="entry name" value="INSULIN-LIKE GROWTH FACTOR BINDING PROTEIN-RELATED"/>
    <property type="match status" value="1"/>
</dbReference>
<feature type="compositionally biased region" description="Polar residues" evidence="5">
    <location>
        <begin position="1"/>
        <end position="11"/>
    </location>
</feature>
<feature type="domain" description="IGFBP N-terminal" evidence="6">
    <location>
        <begin position="147"/>
        <end position="211"/>
    </location>
</feature>
<dbReference type="GO" id="GO:0001558">
    <property type="term" value="P:regulation of cell growth"/>
    <property type="evidence" value="ECO:0007669"/>
    <property type="project" value="InterPro"/>
</dbReference>
<dbReference type="InterPro" id="IPR009030">
    <property type="entry name" value="Growth_fac_rcpt_cys_sf"/>
</dbReference>
<dbReference type="Gene3D" id="4.10.40.20">
    <property type="match status" value="1"/>
</dbReference>
<feature type="compositionally biased region" description="Basic and acidic residues" evidence="5">
    <location>
        <begin position="267"/>
        <end position="284"/>
    </location>
</feature>
<sequence>MTNQDVSSTAASVAYKKERRERRLGVLGNQNEDGDSSKDSSKTKTVPNERQLGAAHRTEPGRKPCALAGGCWCCALSTRSLSGRPPPPAPGKLAPTSVKAAGIAPASGVHAPAPGVPVVAAAPLWKDASGSGPSAYGRAAAAAPVGGPLVCLPCDESKCEEEPRSVLLGVCGCCLRCAQQRNESCGGVYGLHGACDRGLCCVLRPPLHGARSLRHRRSGRMRKSQLPEGSCNIYLQEKSEEVCGHVEAEKESEKECGHVYTVKESEEPGHVYAEEKSEERGHEYAEEELEERGYVYAEEEYEEVGHEYAEEESEKRGH</sequence>
<evidence type="ECO:0000313" key="7">
    <source>
        <dbReference type="EMBL" id="KAJ1112718.1"/>
    </source>
</evidence>
<protein>
    <recommendedName>
        <fullName evidence="6">IGFBP N-terminal domain-containing protein</fullName>
    </recommendedName>
</protein>
<proteinExistence type="predicted"/>
<comment type="caution">
    <text evidence="7">The sequence shown here is derived from an EMBL/GenBank/DDBJ whole genome shotgun (WGS) entry which is preliminary data.</text>
</comment>
<gene>
    <name evidence="7" type="ORF">NDU88_000979</name>
</gene>
<comment type="subcellular location">
    <subcellularLocation>
        <location evidence="1">Secreted</location>
    </subcellularLocation>
</comment>
<evidence type="ECO:0000259" key="6">
    <source>
        <dbReference type="PROSITE" id="PS51323"/>
    </source>
</evidence>
<dbReference type="EMBL" id="JANPWB010000012">
    <property type="protein sequence ID" value="KAJ1112718.1"/>
    <property type="molecule type" value="Genomic_DNA"/>
</dbReference>
<evidence type="ECO:0000256" key="1">
    <source>
        <dbReference type="ARBA" id="ARBA00004613"/>
    </source>
</evidence>
<dbReference type="Proteomes" id="UP001066276">
    <property type="component" value="Chromosome 8"/>
</dbReference>
<organism evidence="7 8">
    <name type="scientific">Pleurodeles waltl</name>
    <name type="common">Iberian ribbed newt</name>
    <dbReference type="NCBI Taxonomy" id="8319"/>
    <lineage>
        <taxon>Eukaryota</taxon>
        <taxon>Metazoa</taxon>
        <taxon>Chordata</taxon>
        <taxon>Craniata</taxon>
        <taxon>Vertebrata</taxon>
        <taxon>Euteleostomi</taxon>
        <taxon>Amphibia</taxon>
        <taxon>Batrachia</taxon>
        <taxon>Caudata</taxon>
        <taxon>Salamandroidea</taxon>
        <taxon>Salamandridae</taxon>
        <taxon>Pleurodelinae</taxon>
        <taxon>Pleurodeles</taxon>
    </lineage>
</organism>
<feature type="region of interest" description="Disordered" evidence="5">
    <location>
        <begin position="267"/>
        <end position="288"/>
    </location>
</feature>